<feature type="transmembrane region" description="Helical" evidence="6">
    <location>
        <begin position="6"/>
        <end position="30"/>
    </location>
</feature>
<dbReference type="EMBL" id="BAABLO010000011">
    <property type="protein sequence ID" value="GAA4724953.1"/>
    <property type="molecule type" value="Genomic_DNA"/>
</dbReference>
<evidence type="ECO:0000256" key="2">
    <source>
        <dbReference type="ARBA" id="ARBA00022448"/>
    </source>
</evidence>
<dbReference type="InterPro" id="IPR027469">
    <property type="entry name" value="Cation_efflux_TMD_sf"/>
</dbReference>
<dbReference type="NCBIfam" id="TIGR01297">
    <property type="entry name" value="CDF"/>
    <property type="match status" value="1"/>
</dbReference>
<dbReference type="RefSeq" id="WP_345503547.1">
    <property type="nucleotide sequence ID" value="NZ_BAABLO010000011.1"/>
</dbReference>
<dbReference type="InterPro" id="IPR002524">
    <property type="entry name" value="Cation_efflux"/>
</dbReference>
<keyword evidence="5 6" id="KW-0472">Membrane</keyword>
<dbReference type="SUPFAM" id="SSF161111">
    <property type="entry name" value="Cation efflux protein transmembrane domain-like"/>
    <property type="match status" value="1"/>
</dbReference>
<feature type="domain" description="Cation efflux protein transmembrane" evidence="7">
    <location>
        <begin position="10"/>
        <end position="222"/>
    </location>
</feature>
<dbReference type="Gene3D" id="1.20.1510.10">
    <property type="entry name" value="Cation efflux protein transmembrane domain"/>
    <property type="match status" value="1"/>
</dbReference>
<feature type="transmembrane region" description="Helical" evidence="6">
    <location>
        <begin position="197"/>
        <end position="216"/>
    </location>
</feature>
<comment type="subcellular location">
    <subcellularLocation>
        <location evidence="1">Membrane</location>
        <topology evidence="1">Multi-pass membrane protein</topology>
    </subcellularLocation>
</comment>
<evidence type="ECO:0000256" key="3">
    <source>
        <dbReference type="ARBA" id="ARBA00022692"/>
    </source>
</evidence>
<feature type="transmembrane region" description="Helical" evidence="6">
    <location>
        <begin position="77"/>
        <end position="97"/>
    </location>
</feature>
<keyword evidence="2" id="KW-0813">Transport</keyword>
<evidence type="ECO:0000256" key="5">
    <source>
        <dbReference type="ARBA" id="ARBA00023136"/>
    </source>
</evidence>
<dbReference type="InterPro" id="IPR058533">
    <property type="entry name" value="Cation_efflux_TM"/>
</dbReference>
<dbReference type="PANTHER" id="PTHR13414:SF9">
    <property type="entry name" value="PROTON-COUPLED ZINC ANTIPORTER SLC30A9, MITOCHONDRIAL"/>
    <property type="match status" value="1"/>
</dbReference>
<evidence type="ECO:0000256" key="1">
    <source>
        <dbReference type="ARBA" id="ARBA00004141"/>
    </source>
</evidence>
<evidence type="ECO:0000313" key="8">
    <source>
        <dbReference type="EMBL" id="GAA4724953.1"/>
    </source>
</evidence>
<evidence type="ECO:0000256" key="6">
    <source>
        <dbReference type="SAM" id="Phobius"/>
    </source>
</evidence>
<dbReference type="Proteomes" id="UP001500556">
    <property type="component" value="Unassembled WGS sequence"/>
</dbReference>
<evidence type="ECO:0000259" key="7">
    <source>
        <dbReference type="Pfam" id="PF01545"/>
    </source>
</evidence>
<keyword evidence="3 6" id="KW-0812">Transmembrane</keyword>
<feature type="transmembrane region" description="Helical" evidence="6">
    <location>
        <begin position="117"/>
        <end position="139"/>
    </location>
</feature>
<evidence type="ECO:0000313" key="9">
    <source>
        <dbReference type="Proteomes" id="UP001500556"/>
    </source>
</evidence>
<name>A0ABP8YD73_9MICO</name>
<protein>
    <submittedName>
        <fullName evidence="8">Cation diffusion facilitator family transporter</fullName>
    </submittedName>
</protein>
<keyword evidence="9" id="KW-1185">Reference proteome</keyword>
<keyword evidence="4 6" id="KW-1133">Transmembrane helix</keyword>
<gene>
    <name evidence="8" type="ORF">GCM10025782_23800</name>
</gene>
<feature type="transmembrane region" description="Helical" evidence="6">
    <location>
        <begin position="171"/>
        <end position="191"/>
    </location>
</feature>
<accession>A0ABP8YD73</accession>
<reference evidence="9" key="1">
    <citation type="journal article" date="2019" name="Int. J. Syst. Evol. Microbiol.">
        <title>The Global Catalogue of Microorganisms (GCM) 10K type strain sequencing project: providing services to taxonomists for standard genome sequencing and annotation.</title>
        <authorList>
            <consortium name="The Broad Institute Genomics Platform"/>
            <consortium name="The Broad Institute Genome Sequencing Center for Infectious Disease"/>
            <person name="Wu L."/>
            <person name="Ma J."/>
        </authorList>
    </citation>
    <scope>NUCLEOTIDE SEQUENCE [LARGE SCALE GENOMIC DNA]</scope>
    <source>
        <strain evidence="9">JCM 18961</strain>
    </source>
</reference>
<comment type="caution">
    <text evidence="8">The sequence shown here is derived from an EMBL/GenBank/DDBJ whole genome shotgun (WGS) entry which is preliminary data.</text>
</comment>
<dbReference type="Pfam" id="PF01545">
    <property type="entry name" value="Cation_efflux"/>
    <property type="match status" value="1"/>
</dbReference>
<dbReference type="PANTHER" id="PTHR13414">
    <property type="entry name" value="HUEL-CATION TRANSPORTER"/>
    <property type="match status" value="1"/>
</dbReference>
<dbReference type="InterPro" id="IPR040177">
    <property type="entry name" value="SLC30A9"/>
</dbReference>
<sequence length="328" mass="34240">MSTEGGTRAILAALAANLGIAVTKFIAFLLSGSSSMLAESVHSLADSGNQGLLLLGGKKAKQEATPEHPFGFGRERYVYAFIVSIVLFSIGGLFALYEAYHKYHESRLHGGAITSWQWLPVAVLVAAIVMEGFSFRTAIQESNHSRGKRSWKEFIRSAKAPELPVILLEDFAALVGLVSALIGVSLTLITGSGVWDAFGTGAIGLLLVSVAIVLAIEMKSLLIGESANPAARRRIEEALASPDGIERVIHAKTMHLGPEELLVAAKLAVAPGSDAAAIADAINQAEAAARATEPDMTLVMYLEPDIDLGPAAAASAPAAAPSSTSGEQ</sequence>
<evidence type="ECO:0000256" key="4">
    <source>
        <dbReference type="ARBA" id="ARBA00022989"/>
    </source>
</evidence>
<proteinExistence type="predicted"/>
<organism evidence="8 9">
    <name type="scientific">Pedococcus ginsenosidimutans</name>
    <dbReference type="NCBI Taxonomy" id="490570"/>
    <lineage>
        <taxon>Bacteria</taxon>
        <taxon>Bacillati</taxon>
        <taxon>Actinomycetota</taxon>
        <taxon>Actinomycetes</taxon>
        <taxon>Micrococcales</taxon>
        <taxon>Intrasporangiaceae</taxon>
        <taxon>Pedococcus</taxon>
    </lineage>
</organism>